<dbReference type="AlphaFoldDB" id="A0A7D9I652"/>
<dbReference type="SMART" id="SM00312">
    <property type="entry name" value="PX"/>
    <property type="match status" value="1"/>
</dbReference>
<evidence type="ECO:0000256" key="1">
    <source>
        <dbReference type="ARBA" id="ARBA00022737"/>
    </source>
</evidence>
<dbReference type="GO" id="GO:0042554">
    <property type="term" value="P:superoxide anion generation"/>
    <property type="evidence" value="ECO:0007669"/>
    <property type="project" value="TreeGrafter"/>
</dbReference>
<protein>
    <submittedName>
        <fullName evidence="2">SH3 and PX domain-containing 2A-like</fullName>
    </submittedName>
</protein>
<dbReference type="PROSITE" id="PS50195">
    <property type="entry name" value="PX"/>
    <property type="match status" value="1"/>
</dbReference>
<dbReference type="PANTHER" id="PTHR15706:SF2">
    <property type="entry name" value="SH3 AND PX DOMAIN-CONTAINING PROTEIN 2A"/>
    <property type="match status" value="1"/>
</dbReference>
<name>A0A7D9I652_PARCT</name>
<dbReference type="Proteomes" id="UP001152795">
    <property type="component" value="Unassembled WGS sequence"/>
</dbReference>
<sequence length="139" mass="16259">MSSRSVKNAVVVEYQKRRKPTKHYVYVINVTWSDNSVIVIFRRYSRFFDLQTRLFEEFPDEGGVKDPSLRSLPFLPGKIIFGRSNIRDVAEKRKEPINEYCQSLIKLPAKISQSDLVFDFFEPTNEDIASMEPDAEQYV</sequence>
<dbReference type="Pfam" id="PF00787">
    <property type="entry name" value="PX"/>
    <property type="match status" value="1"/>
</dbReference>
<keyword evidence="3" id="KW-1185">Reference proteome</keyword>
<dbReference type="InterPro" id="IPR001683">
    <property type="entry name" value="PX_dom"/>
</dbReference>
<accession>A0A7D9I652</accession>
<keyword evidence="1" id="KW-0677">Repeat</keyword>
<dbReference type="InterPro" id="IPR036871">
    <property type="entry name" value="PX_dom_sf"/>
</dbReference>
<dbReference type="GO" id="GO:0016176">
    <property type="term" value="F:superoxide-generating NADPH oxidase activator activity"/>
    <property type="evidence" value="ECO:0007669"/>
    <property type="project" value="TreeGrafter"/>
</dbReference>
<evidence type="ECO:0000313" key="2">
    <source>
        <dbReference type="EMBL" id="CAB4000115.1"/>
    </source>
</evidence>
<reference evidence="2" key="1">
    <citation type="submission" date="2020-04" db="EMBL/GenBank/DDBJ databases">
        <authorList>
            <person name="Alioto T."/>
            <person name="Alioto T."/>
            <person name="Gomez Garrido J."/>
        </authorList>
    </citation>
    <scope>NUCLEOTIDE SEQUENCE</scope>
    <source>
        <strain evidence="2">A484AB</strain>
    </source>
</reference>
<proteinExistence type="predicted"/>
<dbReference type="PANTHER" id="PTHR15706">
    <property type="entry name" value="SH3 MULTIPLE DOMAIN"/>
    <property type="match status" value="1"/>
</dbReference>
<dbReference type="OrthoDB" id="5982329at2759"/>
<dbReference type="SUPFAM" id="SSF64268">
    <property type="entry name" value="PX domain"/>
    <property type="match status" value="1"/>
</dbReference>
<comment type="caution">
    <text evidence="2">The sequence shown here is derived from an EMBL/GenBank/DDBJ whole genome shotgun (WGS) entry which is preliminary data.</text>
</comment>
<dbReference type="Gene3D" id="3.30.1520.10">
    <property type="entry name" value="Phox-like domain"/>
    <property type="match status" value="1"/>
</dbReference>
<gene>
    <name evidence="2" type="ORF">PACLA_8A001836</name>
</gene>
<dbReference type="GO" id="GO:0035091">
    <property type="term" value="F:phosphatidylinositol binding"/>
    <property type="evidence" value="ECO:0007669"/>
    <property type="project" value="InterPro"/>
</dbReference>
<dbReference type="InterPro" id="IPR051228">
    <property type="entry name" value="NADPH_Oxidase/PX-Domain"/>
</dbReference>
<evidence type="ECO:0000313" key="3">
    <source>
        <dbReference type="Proteomes" id="UP001152795"/>
    </source>
</evidence>
<dbReference type="EMBL" id="CACRXK020003757">
    <property type="protein sequence ID" value="CAB4000115.1"/>
    <property type="molecule type" value="Genomic_DNA"/>
</dbReference>
<organism evidence="2 3">
    <name type="scientific">Paramuricea clavata</name>
    <name type="common">Red gorgonian</name>
    <name type="synonym">Violescent sea-whip</name>
    <dbReference type="NCBI Taxonomy" id="317549"/>
    <lineage>
        <taxon>Eukaryota</taxon>
        <taxon>Metazoa</taxon>
        <taxon>Cnidaria</taxon>
        <taxon>Anthozoa</taxon>
        <taxon>Octocorallia</taxon>
        <taxon>Malacalcyonacea</taxon>
        <taxon>Plexauridae</taxon>
        <taxon>Paramuricea</taxon>
    </lineage>
</organism>
<dbReference type="GO" id="GO:0005737">
    <property type="term" value="C:cytoplasm"/>
    <property type="evidence" value="ECO:0007669"/>
    <property type="project" value="TreeGrafter"/>
</dbReference>